<dbReference type="GO" id="GO:0003700">
    <property type="term" value="F:DNA-binding transcription factor activity"/>
    <property type="evidence" value="ECO:0007669"/>
    <property type="project" value="InterPro"/>
</dbReference>
<keyword evidence="3" id="KW-1185">Reference proteome</keyword>
<evidence type="ECO:0000256" key="1">
    <source>
        <dbReference type="SAM" id="Phobius"/>
    </source>
</evidence>
<keyword evidence="1" id="KW-0472">Membrane</keyword>
<organism evidence="2 3">
    <name type="scientific">Anaerocolumna sedimenticola</name>
    <dbReference type="NCBI Taxonomy" id="2696063"/>
    <lineage>
        <taxon>Bacteria</taxon>
        <taxon>Bacillati</taxon>
        <taxon>Bacillota</taxon>
        <taxon>Clostridia</taxon>
        <taxon>Lachnospirales</taxon>
        <taxon>Lachnospiraceae</taxon>
        <taxon>Anaerocolumna</taxon>
    </lineage>
</organism>
<dbReference type="InterPro" id="IPR013325">
    <property type="entry name" value="RNA_pol_sigma_r2"/>
</dbReference>
<evidence type="ECO:0000313" key="2">
    <source>
        <dbReference type="EMBL" id="QHQ61806.1"/>
    </source>
</evidence>
<name>A0A6P1TPT5_9FIRM</name>
<dbReference type="KEGG" id="anr:Ana3638_14325"/>
<dbReference type="NCBIfam" id="TIGR02937">
    <property type="entry name" value="sigma70-ECF"/>
    <property type="match status" value="1"/>
</dbReference>
<feature type="transmembrane region" description="Helical" evidence="1">
    <location>
        <begin position="210"/>
        <end position="231"/>
    </location>
</feature>
<dbReference type="SUPFAM" id="SSF88946">
    <property type="entry name" value="Sigma2 domain of RNA polymerase sigma factors"/>
    <property type="match status" value="1"/>
</dbReference>
<dbReference type="Proteomes" id="UP000464314">
    <property type="component" value="Chromosome"/>
</dbReference>
<evidence type="ECO:0000313" key="3">
    <source>
        <dbReference type="Proteomes" id="UP000464314"/>
    </source>
</evidence>
<dbReference type="RefSeq" id="WP_161838631.1">
    <property type="nucleotide sequence ID" value="NZ_CP048000.1"/>
</dbReference>
<dbReference type="InterPro" id="IPR014284">
    <property type="entry name" value="RNA_pol_sigma-70_dom"/>
</dbReference>
<accession>A0A6P1TPT5</accession>
<sequence>MEEEIFLWNKYIEDIMDVYADTVYKFAFVLTGNKMDTADVFSQVFIKYIKQMPVFHNKEQEKLWFIRTTMYCIRNLWQFNYKKSRSGEKEDFTWDSKLAENISEKSLFEEYLKLIPRKYNIVLHLYYYEKMTTRQIGKLLNKKEDIIQLQLERLNHLLNEYMSRENVDLEKNYQSFLIKINADEKIKNNIKNMMIQTFRSKYSYLSKIKYRVGILLCYLVFVLLSMLIFNIQNERYLKDKSGKEVVLFQENSNYAENGIEYKEGDIVDLNIEIPGSYIGKEIELVYHDYYSGISTDVFKGTVQETLVQTFIVKEDGKADFIILDSNKQKITELVHIDYIIKRSKENK</sequence>
<keyword evidence="1" id="KW-0812">Transmembrane</keyword>
<dbReference type="Gene3D" id="1.10.1740.10">
    <property type="match status" value="1"/>
</dbReference>
<reference evidence="2 3" key="1">
    <citation type="submission" date="2020-01" db="EMBL/GenBank/DDBJ databases">
        <title>Genome analysis of Anaerocolumna sp. CBA3638.</title>
        <authorList>
            <person name="Kim J."/>
            <person name="Roh S.W."/>
        </authorList>
    </citation>
    <scope>NUCLEOTIDE SEQUENCE [LARGE SCALE GENOMIC DNA]</scope>
    <source>
        <strain evidence="2 3">CBA3638</strain>
    </source>
</reference>
<proteinExistence type="predicted"/>
<gene>
    <name evidence="2" type="ORF">Ana3638_14325</name>
</gene>
<protein>
    <submittedName>
        <fullName evidence="2">Sigma-70 family RNA polymerase sigma factor</fullName>
    </submittedName>
</protein>
<dbReference type="EMBL" id="CP048000">
    <property type="protein sequence ID" value="QHQ61806.1"/>
    <property type="molecule type" value="Genomic_DNA"/>
</dbReference>
<keyword evidence="1" id="KW-1133">Transmembrane helix</keyword>
<dbReference type="SUPFAM" id="SSF88659">
    <property type="entry name" value="Sigma3 and sigma4 domains of RNA polymerase sigma factors"/>
    <property type="match status" value="1"/>
</dbReference>
<dbReference type="GO" id="GO:0006352">
    <property type="term" value="P:DNA-templated transcription initiation"/>
    <property type="evidence" value="ECO:0007669"/>
    <property type="project" value="InterPro"/>
</dbReference>
<dbReference type="InterPro" id="IPR013324">
    <property type="entry name" value="RNA_pol_sigma_r3/r4-like"/>
</dbReference>
<dbReference type="AlphaFoldDB" id="A0A6P1TPT5"/>